<dbReference type="EMBL" id="DXCP01000006">
    <property type="protein sequence ID" value="HIY79097.1"/>
    <property type="molecule type" value="Genomic_DNA"/>
</dbReference>
<feature type="transmembrane region" description="Helical" evidence="1">
    <location>
        <begin position="237"/>
        <end position="256"/>
    </location>
</feature>
<dbReference type="PANTHER" id="PTHR36178">
    <property type="entry name" value="SLR0625 PROTEIN"/>
    <property type="match status" value="1"/>
</dbReference>
<sequence>MTVTDFLLDFCIMSALLLVSHVIRTRVKLFQNLYIPAPLIAGFLGLFLGHQFMNVLPFSDSISDYAGVLISVVFGTMFLGERRKVSFGSMVKKAGDSFFVNGAAEIAQFGIFILIGVLVLPLIFPGINESFGLMLPAGFAGGHGTAAAMGGVFAEHGWDEATSIGQAFATIGLLGGIVFGVALVNLGTRKGYTRVLKKVEELPEEMRVGLNPPEKRESLGEDTVNSISMDSLTWHGALVLATTGLAYLINHVLSILLPQIAFPTYGIAIICGIMLQALLRALKLDGYVDKRPITHICSCTTDYLVAFGVASISINVVMKYAVPIALLAVLGFACVFFFHFVIASHFLRNCWHERSLFIFGQCTGVLATGVLLLRVSDPEFKTGALGDFGLVWLFFTIVDALLVALTPTLLLAGWGLPAGILITLLAVVFLLLSWKMFGVRKFNAAEGVPAEE</sequence>
<evidence type="ECO:0000313" key="2">
    <source>
        <dbReference type="EMBL" id="HIY79097.1"/>
    </source>
</evidence>
<dbReference type="PANTHER" id="PTHR36178:SF1">
    <property type="entry name" value="SODIUM_GLUTAMATE SYMPORTER"/>
    <property type="match status" value="1"/>
</dbReference>
<feature type="transmembrane region" description="Helical" evidence="1">
    <location>
        <begin position="262"/>
        <end position="282"/>
    </location>
</feature>
<dbReference type="GO" id="GO:0015813">
    <property type="term" value="P:L-glutamate transmembrane transport"/>
    <property type="evidence" value="ECO:0007669"/>
    <property type="project" value="InterPro"/>
</dbReference>
<organism evidence="2 3">
    <name type="scientific">Candidatus Olsenella excrementavium</name>
    <dbReference type="NCBI Taxonomy" id="2838709"/>
    <lineage>
        <taxon>Bacteria</taxon>
        <taxon>Bacillati</taxon>
        <taxon>Actinomycetota</taxon>
        <taxon>Coriobacteriia</taxon>
        <taxon>Coriobacteriales</taxon>
        <taxon>Atopobiaceae</taxon>
        <taxon>Olsenella</taxon>
    </lineage>
</organism>
<feature type="transmembrane region" description="Helical" evidence="1">
    <location>
        <begin position="411"/>
        <end position="432"/>
    </location>
</feature>
<dbReference type="GO" id="GO:0015501">
    <property type="term" value="F:glutamate:sodium symporter activity"/>
    <property type="evidence" value="ECO:0007669"/>
    <property type="project" value="InterPro"/>
</dbReference>
<feature type="transmembrane region" description="Helical" evidence="1">
    <location>
        <begin position="35"/>
        <end position="53"/>
    </location>
</feature>
<proteinExistence type="predicted"/>
<evidence type="ECO:0000313" key="3">
    <source>
        <dbReference type="Proteomes" id="UP000824133"/>
    </source>
</evidence>
<feature type="transmembrane region" description="Helical" evidence="1">
    <location>
        <begin position="385"/>
        <end position="405"/>
    </location>
</feature>
<accession>A0A9D2CHF2</accession>
<evidence type="ECO:0000256" key="1">
    <source>
        <dbReference type="SAM" id="Phobius"/>
    </source>
</evidence>
<gene>
    <name evidence="2" type="ORF">IAA42_01495</name>
</gene>
<feature type="transmembrane region" description="Helical" evidence="1">
    <location>
        <begin position="65"/>
        <end position="81"/>
    </location>
</feature>
<protein>
    <recommendedName>
        <fullName evidence="4">Sodium:glutamate symporter</fullName>
    </recommendedName>
</protein>
<keyword evidence="1" id="KW-0472">Membrane</keyword>
<feature type="transmembrane region" description="Helical" evidence="1">
    <location>
        <begin position="355"/>
        <end position="373"/>
    </location>
</feature>
<keyword evidence="1" id="KW-0812">Transmembrane</keyword>
<evidence type="ECO:0008006" key="4">
    <source>
        <dbReference type="Google" id="ProtNLM"/>
    </source>
</evidence>
<reference evidence="2" key="1">
    <citation type="journal article" date="2021" name="PeerJ">
        <title>Extensive microbial diversity within the chicken gut microbiome revealed by metagenomics and culture.</title>
        <authorList>
            <person name="Gilroy R."/>
            <person name="Ravi A."/>
            <person name="Getino M."/>
            <person name="Pursley I."/>
            <person name="Horton D.L."/>
            <person name="Alikhan N.F."/>
            <person name="Baker D."/>
            <person name="Gharbi K."/>
            <person name="Hall N."/>
            <person name="Watson M."/>
            <person name="Adriaenssens E.M."/>
            <person name="Foster-Nyarko E."/>
            <person name="Jarju S."/>
            <person name="Secka A."/>
            <person name="Antonio M."/>
            <person name="Oren A."/>
            <person name="Chaudhuri R.R."/>
            <person name="La Ragione R."/>
            <person name="Hildebrand F."/>
            <person name="Pallen M.J."/>
        </authorList>
    </citation>
    <scope>NUCLEOTIDE SEQUENCE</scope>
    <source>
        <strain evidence="2">ChiHjej10B9-743</strain>
    </source>
</reference>
<dbReference type="GO" id="GO:0016020">
    <property type="term" value="C:membrane"/>
    <property type="evidence" value="ECO:0007669"/>
    <property type="project" value="InterPro"/>
</dbReference>
<dbReference type="Proteomes" id="UP000824133">
    <property type="component" value="Unassembled WGS sequence"/>
</dbReference>
<dbReference type="AlphaFoldDB" id="A0A9D2CHF2"/>
<dbReference type="Pfam" id="PF03616">
    <property type="entry name" value="Glt_symporter"/>
    <property type="match status" value="1"/>
</dbReference>
<comment type="caution">
    <text evidence="2">The sequence shown here is derived from an EMBL/GenBank/DDBJ whole genome shotgun (WGS) entry which is preliminary data.</text>
</comment>
<feature type="transmembrane region" description="Helical" evidence="1">
    <location>
        <begin position="6"/>
        <end position="23"/>
    </location>
</feature>
<feature type="transmembrane region" description="Helical" evidence="1">
    <location>
        <begin position="167"/>
        <end position="188"/>
    </location>
</feature>
<feature type="transmembrane region" description="Helical" evidence="1">
    <location>
        <begin position="102"/>
        <end position="124"/>
    </location>
</feature>
<name>A0A9D2CHF2_9ACTN</name>
<feature type="transmembrane region" description="Helical" evidence="1">
    <location>
        <begin position="320"/>
        <end position="343"/>
    </location>
</feature>
<dbReference type="InterPro" id="IPR004445">
    <property type="entry name" value="GltS"/>
</dbReference>
<reference evidence="2" key="2">
    <citation type="submission" date="2021-04" db="EMBL/GenBank/DDBJ databases">
        <authorList>
            <person name="Gilroy R."/>
        </authorList>
    </citation>
    <scope>NUCLEOTIDE SEQUENCE</scope>
    <source>
        <strain evidence="2">ChiHjej10B9-743</strain>
    </source>
</reference>
<keyword evidence="1" id="KW-1133">Transmembrane helix</keyword>